<name>A0A4Y3RS24_9ACTN</name>
<feature type="signal peptide" evidence="1">
    <location>
        <begin position="1"/>
        <end position="27"/>
    </location>
</feature>
<organism evidence="2 3">
    <name type="scientific">Streptomyces gardneri</name>
    <dbReference type="NCBI Taxonomy" id="66892"/>
    <lineage>
        <taxon>Bacteria</taxon>
        <taxon>Bacillati</taxon>
        <taxon>Actinomycetota</taxon>
        <taxon>Actinomycetes</taxon>
        <taxon>Kitasatosporales</taxon>
        <taxon>Streptomycetaceae</taxon>
        <taxon>Streptomyces</taxon>
    </lineage>
</organism>
<protein>
    <recommendedName>
        <fullName evidence="4">Secreted protein</fullName>
    </recommendedName>
</protein>
<dbReference type="AlphaFoldDB" id="A0A4Y3RS24"/>
<comment type="caution">
    <text evidence="2">The sequence shown here is derived from an EMBL/GenBank/DDBJ whole genome shotgun (WGS) entry which is preliminary data.</text>
</comment>
<gene>
    <name evidence="2" type="ORF">SGA01_57190</name>
</gene>
<accession>A0A4Y3RS24</accession>
<proteinExistence type="predicted"/>
<dbReference type="EMBL" id="BJMN01000039">
    <property type="protein sequence ID" value="GEB60114.1"/>
    <property type="molecule type" value="Genomic_DNA"/>
</dbReference>
<sequence length="116" mass="12893">MKSLKKTAFAALATAAITILAITPATAGTSGQQAKYIDGRGDVYSVYIYGQNQNDEWLGHCFQTPHRENNLDGWWWWGNVRVTPYFSSDCSGANLGTHSSWFPWNQGSDNYVQIGL</sequence>
<evidence type="ECO:0000313" key="2">
    <source>
        <dbReference type="EMBL" id="GEB60114.1"/>
    </source>
</evidence>
<feature type="chain" id="PRO_5021231263" description="Secreted protein" evidence="1">
    <location>
        <begin position="28"/>
        <end position="116"/>
    </location>
</feature>
<keyword evidence="1" id="KW-0732">Signal</keyword>
<dbReference type="RefSeq" id="WP_141299662.1">
    <property type="nucleotide sequence ID" value="NZ_BJMN01000039.1"/>
</dbReference>
<evidence type="ECO:0008006" key="4">
    <source>
        <dbReference type="Google" id="ProtNLM"/>
    </source>
</evidence>
<dbReference type="OrthoDB" id="4237735at2"/>
<reference evidence="2 3" key="1">
    <citation type="submission" date="2019-06" db="EMBL/GenBank/DDBJ databases">
        <title>Whole genome shotgun sequence of Streptomyces gardneri NBRC 12865.</title>
        <authorList>
            <person name="Hosoyama A."/>
            <person name="Uohara A."/>
            <person name="Ohji S."/>
            <person name="Ichikawa N."/>
        </authorList>
    </citation>
    <scope>NUCLEOTIDE SEQUENCE [LARGE SCALE GENOMIC DNA]</scope>
    <source>
        <strain evidence="2 3">NBRC 12865</strain>
    </source>
</reference>
<dbReference type="Proteomes" id="UP000315226">
    <property type="component" value="Unassembled WGS sequence"/>
</dbReference>
<keyword evidence="3" id="KW-1185">Reference proteome</keyword>
<evidence type="ECO:0000313" key="3">
    <source>
        <dbReference type="Proteomes" id="UP000315226"/>
    </source>
</evidence>
<evidence type="ECO:0000256" key="1">
    <source>
        <dbReference type="SAM" id="SignalP"/>
    </source>
</evidence>